<dbReference type="GO" id="GO:0046872">
    <property type="term" value="F:metal ion binding"/>
    <property type="evidence" value="ECO:0007669"/>
    <property type="project" value="UniProtKB-KW"/>
</dbReference>
<name>A0A2U2RL02_9MICO</name>
<reference evidence="9 10" key="1">
    <citation type="submission" date="2018-05" db="EMBL/GenBank/DDBJ databases">
        <title>Brachybacterium sp. M1HQ-2T, whole genome shotgun sequence.</title>
        <authorList>
            <person name="Tuo L."/>
        </authorList>
    </citation>
    <scope>NUCLEOTIDE SEQUENCE [LARGE SCALE GENOMIC DNA]</scope>
    <source>
        <strain evidence="9 10">M1HQ-2</strain>
    </source>
</reference>
<feature type="binding site" evidence="6">
    <location>
        <position position="164"/>
    </location>
    <ligand>
        <name>Mg(2+)</name>
        <dbReference type="ChEBI" id="CHEBI:18420"/>
        <label>1</label>
    </ligand>
</feature>
<evidence type="ECO:0000313" key="9">
    <source>
        <dbReference type="EMBL" id="PWH06516.1"/>
    </source>
</evidence>
<dbReference type="OrthoDB" id="9803914at2"/>
<dbReference type="PROSITE" id="PS51435">
    <property type="entry name" value="AP_NUCLEASE_F1_4"/>
    <property type="match status" value="1"/>
</dbReference>
<feature type="binding site" evidence="6">
    <location>
        <position position="263"/>
    </location>
    <ligand>
        <name>Mg(2+)</name>
        <dbReference type="ChEBI" id="CHEBI:18420"/>
        <label>1</label>
    </ligand>
</feature>
<feature type="domain" description="Endonuclease/exonuclease/phosphatase" evidence="8">
    <location>
        <begin position="4"/>
        <end position="263"/>
    </location>
</feature>
<feature type="site" description="Interaction with DNA substrate" evidence="7">
    <location>
        <position position="263"/>
    </location>
</feature>
<dbReference type="InterPro" id="IPR004808">
    <property type="entry name" value="AP_endonuc_1"/>
</dbReference>
<evidence type="ECO:0000259" key="8">
    <source>
        <dbReference type="Pfam" id="PF03372"/>
    </source>
</evidence>
<feature type="binding site" evidence="6">
    <location>
        <position position="162"/>
    </location>
    <ligand>
        <name>Mg(2+)</name>
        <dbReference type="ChEBI" id="CHEBI:18420"/>
        <label>1</label>
    </ligand>
</feature>
<feature type="site" description="Important for catalytic activity" evidence="7">
    <location>
        <position position="233"/>
    </location>
</feature>
<evidence type="ECO:0000256" key="7">
    <source>
        <dbReference type="PIRSR" id="PIRSR604808-3"/>
    </source>
</evidence>
<dbReference type="InterPro" id="IPR036691">
    <property type="entry name" value="Endo/exonu/phosph_ase_sf"/>
</dbReference>
<protein>
    <submittedName>
        <fullName evidence="9">Exodeoxyribonuclease III</fullName>
    </submittedName>
</protein>
<sequence length="272" mass="30321">MRIATWNINSLRARTDRLLALLERHEIDVIALQEIKAKPEQLDLSGLEAAGYEVAAHGLNQWNGVAIASRIGLSDVHTQLPDVPTWPEEEDGVVEARALGALVGGAEGTSPGLRLWSLYIPNGREIDHPHYGYKLRWLEALRAEGARELAADAQAPVLLTGDFNVAPEDEDVWSMEFFEGKTHVTEPERAAFRAVVDEGYADLVRPDHPGPQVYTYWDYQQLRFPKKEGMRIDFALGSPAVQNAYRASFIDREERKGKGASDHAPVVVDLEF</sequence>
<dbReference type="Gene3D" id="3.60.10.10">
    <property type="entry name" value="Endonuclease/exonuclease/phosphatase"/>
    <property type="match status" value="1"/>
</dbReference>
<feature type="site" description="Transition state stabilizer" evidence="7">
    <location>
        <position position="164"/>
    </location>
</feature>
<dbReference type="EMBL" id="QFKX01000002">
    <property type="protein sequence ID" value="PWH06516.1"/>
    <property type="molecule type" value="Genomic_DNA"/>
</dbReference>
<evidence type="ECO:0000313" key="10">
    <source>
        <dbReference type="Proteomes" id="UP000245590"/>
    </source>
</evidence>
<evidence type="ECO:0000256" key="3">
    <source>
        <dbReference type="ARBA" id="ARBA00022801"/>
    </source>
</evidence>
<dbReference type="InterPro" id="IPR037493">
    <property type="entry name" value="ExoIII-like"/>
</dbReference>
<accession>A0A2U2RL02</accession>
<feature type="binding site" evidence="6">
    <location>
        <position position="34"/>
    </location>
    <ligand>
        <name>Mg(2+)</name>
        <dbReference type="ChEBI" id="CHEBI:18420"/>
        <label>1</label>
    </ligand>
</feature>
<feature type="binding site" evidence="6">
    <location>
        <position position="7"/>
    </location>
    <ligand>
        <name>Mg(2+)</name>
        <dbReference type="ChEBI" id="CHEBI:18420"/>
        <label>1</label>
    </ligand>
</feature>
<evidence type="ECO:0000256" key="5">
    <source>
        <dbReference type="PIRSR" id="PIRSR604808-1"/>
    </source>
</evidence>
<dbReference type="CDD" id="cd09086">
    <property type="entry name" value="ExoIII-like_AP-endo"/>
    <property type="match status" value="1"/>
</dbReference>
<dbReference type="GO" id="GO:0008311">
    <property type="term" value="F:double-stranded DNA 3'-5' DNA exonuclease activity"/>
    <property type="evidence" value="ECO:0007669"/>
    <property type="project" value="InterPro"/>
</dbReference>
<evidence type="ECO:0000256" key="2">
    <source>
        <dbReference type="ARBA" id="ARBA00022723"/>
    </source>
</evidence>
<dbReference type="GO" id="GO:0006281">
    <property type="term" value="P:DNA repair"/>
    <property type="evidence" value="ECO:0007669"/>
    <property type="project" value="InterPro"/>
</dbReference>
<dbReference type="SUPFAM" id="SSF56219">
    <property type="entry name" value="DNase I-like"/>
    <property type="match status" value="1"/>
</dbReference>
<organism evidence="9 10">
    <name type="scientific">Brachybacterium endophyticum</name>
    <dbReference type="NCBI Taxonomy" id="2182385"/>
    <lineage>
        <taxon>Bacteria</taxon>
        <taxon>Bacillati</taxon>
        <taxon>Actinomycetota</taxon>
        <taxon>Actinomycetes</taxon>
        <taxon>Micrococcales</taxon>
        <taxon>Dermabacteraceae</taxon>
        <taxon>Brachybacterium</taxon>
    </lineage>
</organism>
<feature type="active site" evidence="5">
    <location>
        <position position="119"/>
    </location>
</feature>
<comment type="similarity">
    <text evidence="1">Belongs to the DNA repair enzymes AP/ExoA family.</text>
</comment>
<evidence type="ECO:0000256" key="1">
    <source>
        <dbReference type="ARBA" id="ARBA00007092"/>
    </source>
</evidence>
<comment type="caution">
    <text evidence="9">The sequence shown here is derived from an EMBL/GenBank/DDBJ whole genome shotgun (WGS) entry which is preliminary data.</text>
</comment>
<keyword evidence="10" id="KW-1185">Reference proteome</keyword>
<keyword evidence="3" id="KW-0378">Hydrolase</keyword>
<evidence type="ECO:0000256" key="4">
    <source>
        <dbReference type="ARBA" id="ARBA00022842"/>
    </source>
</evidence>
<dbReference type="PANTHER" id="PTHR43250:SF2">
    <property type="entry name" value="EXODEOXYRIBONUCLEASE III"/>
    <property type="match status" value="1"/>
</dbReference>
<dbReference type="AlphaFoldDB" id="A0A2U2RL02"/>
<keyword evidence="4 6" id="KW-0460">Magnesium</keyword>
<evidence type="ECO:0000256" key="6">
    <source>
        <dbReference type="PIRSR" id="PIRSR604808-2"/>
    </source>
</evidence>
<dbReference type="InterPro" id="IPR005135">
    <property type="entry name" value="Endo/exonuclease/phosphatase"/>
</dbReference>
<dbReference type="NCBIfam" id="TIGR00633">
    <property type="entry name" value="xth"/>
    <property type="match status" value="1"/>
</dbReference>
<feature type="active site" description="Proton acceptor" evidence="5">
    <location>
        <position position="263"/>
    </location>
</feature>
<dbReference type="PANTHER" id="PTHR43250">
    <property type="entry name" value="EXODEOXYRIBONUCLEASE III"/>
    <property type="match status" value="1"/>
</dbReference>
<keyword evidence="2 6" id="KW-0479">Metal-binding</keyword>
<dbReference type="RefSeq" id="WP_109275109.1">
    <property type="nucleotide sequence ID" value="NZ_QFKX01000002.1"/>
</dbReference>
<dbReference type="Pfam" id="PF03372">
    <property type="entry name" value="Exo_endo_phos"/>
    <property type="match status" value="1"/>
</dbReference>
<gene>
    <name evidence="9" type="ORF">DEO23_06020</name>
</gene>
<feature type="binding site" evidence="6">
    <location>
        <position position="262"/>
    </location>
    <ligand>
        <name>Mg(2+)</name>
        <dbReference type="ChEBI" id="CHEBI:18420"/>
        <label>1</label>
    </ligand>
</feature>
<dbReference type="Proteomes" id="UP000245590">
    <property type="component" value="Unassembled WGS sequence"/>
</dbReference>
<proteinExistence type="inferred from homology"/>
<keyword evidence="6" id="KW-0464">Manganese</keyword>
<feature type="active site" description="Proton donor/acceptor" evidence="5">
    <location>
        <position position="162"/>
    </location>
</feature>
<comment type="cofactor">
    <cofactor evidence="6">
        <name>Mg(2+)</name>
        <dbReference type="ChEBI" id="CHEBI:18420"/>
    </cofactor>
    <cofactor evidence="6">
        <name>Mn(2+)</name>
        <dbReference type="ChEBI" id="CHEBI:29035"/>
    </cofactor>
    <text evidence="6">Probably binds two magnesium or manganese ions per subunit.</text>
</comment>